<dbReference type="OrthoDB" id="200338at2157"/>
<keyword evidence="1" id="KW-0812">Transmembrane</keyword>
<dbReference type="GO" id="GO:0016787">
    <property type="term" value="F:hydrolase activity"/>
    <property type="evidence" value="ECO:0007669"/>
    <property type="project" value="UniProtKB-KW"/>
</dbReference>
<evidence type="ECO:0000256" key="1">
    <source>
        <dbReference type="SAM" id="Phobius"/>
    </source>
</evidence>
<reference evidence="2 3" key="1">
    <citation type="submission" date="2020-07" db="EMBL/GenBank/DDBJ databases">
        <title>Halosimplex litoreum sp. nov. and Halosimplex rubrum sp. nov., isolated from different salt environments.</title>
        <authorList>
            <person name="Cui H."/>
        </authorList>
    </citation>
    <scope>NUCLEOTIDE SEQUENCE [LARGE SCALE GENOMIC DNA]</scope>
    <source>
        <strain evidence="2 3">R2</strain>
    </source>
</reference>
<feature type="transmembrane region" description="Helical" evidence="1">
    <location>
        <begin position="144"/>
        <end position="171"/>
    </location>
</feature>
<protein>
    <submittedName>
        <fullName evidence="2">Metal-dependent hydrolase</fullName>
    </submittedName>
</protein>
<accession>A0A7D5TWN2</accession>
<dbReference type="Proteomes" id="UP000509346">
    <property type="component" value="Chromosome"/>
</dbReference>
<evidence type="ECO:0000313" key="3">
    <source>
        <dbReference type="Proteomes" id="UP000509346"/>
    </source>
</evidence>
<organism evidence="2 3">
    <name type="scientific">Halosimplex pelagicum</name>
    <dbReference type="NCBI Taxonomy" id="869886"/>
    <lineage>
        <taxon>Archaea</taxon>
        <taxon>Methanobacteriati</taxon>
        <taxon>Methanobacteriota</taxon>
        <taxon>Stenosarchaea group</taxon>
        <taxon>Halobacteria</taxon>
        <taxon>Halobacteriales</taxon>
        <taxon>Haloarculaceae</taxon>
        <taxon>Halosimplex</taxon>
    </lineage>
</organism>
<dbReference type="KEGG" id="hpel:HZS54_15500"/>
<gene>
    <name evidence="2" type="ORF">HZS54_15500</name>
</gene>
<dbReference type="EMBL" id="CP058909">
    <property type="protein sequence ID" value="QLH85012.1"/>
    <property type="molecule type" value="Genomic_DNA"/>
</dbReference>
<dbReference type="AlphaFoldDB" id="A0A7D5TWN2"/>
<keyword evidence="1" id="KW-0472">Membrane</keyword>
<keyword evidence="2" id="KW-0378">Hydrolase</keyword>
<name>A0A7D5TWN2_9EURY</name>
<sequence>MWPWEHLAVGYLAYAVVGRLVWREPPTGTTAAAVAVGTQFPDLVDKPLGWWLGVLPGGTTLAHSLLTAVPLSLAVLVVGAAAGRERPALAFVVGYLSHLPGDVLYPVVLGGDAKLWFLLWPLRAAPGDGPDHTVPYVLALAEQFLGFLATPLGAAYLTAELLLLALAGWVWTLDGRPGLAWLLPRPDRAENC</sequence>
<keyword evidence="1" id="KW-1133">Transmembrane helix</keyword>
<proteinExistence type="predicted"/>
<dbReference type="InterPro" id="IPR007404">
    <property type="entry name" value="YdjM-like"/>
</dbReference>
<feature type="transmembrane region" description="Helical" evidence="1">
    <location>
        <begin position="61"/>
        <end position="82"/>
    </location>
</feature>
<evidence type="ECO:0000313" key="2">
    <source>
        <dbReference type="EMBL" id="QLH85012.1"/>
    </source>
</evidence>
<keyword evidence="3" id="KW-1185">Reference proteome</keyword>
<dbReference type="Pfam" id="PF04307">
    <property type="entry name" value="YdjM"/>
    <property type="match status" value="1"/>
</dbReference>